<reference evidence="3 4" key="1">
    <citation type="submission" date="2020-12" db="EMBL/GenBank/DDBJ databases">
        <title>Bacterial novel species Adhaeribacter sp. BT258 isolated from soil.</title>
        <authorList>
            <person name="Jung H.-Y."/>
        </authorList>
    </citation>
    <scope>NUCLEOTIDE SEQUENCE [LARGE SCALE GENOMIC DNA]</scope>
    <source>
        <strain evidence="3 4">BT258</strain>
    </source>
</reference>
<protein>
    <submittedName>
        <fullName evidence="3">DUF4469 domain-containing protein</fullName>
    </submittedName>
</protein>
<dbReference type="InterPro" id="IPR049893">
    <property type="entry name" value="Bvu_2165-like_IHF-HU-DNA_bdg"/>
</dbReference>
<evidence type="ECO:0000313" key="4">
    <source>
        <dbReference type="Proteomes" id="UP000644147"/>
    </source>
</evidence>
<dbReference type="Gene3D" id="2.70.50.70">
    <property type="match status" value="1"/>
</dbReference>
<sequence length="232" mass="25646">MPVYYSLIDNKLTPDPNDFRGQIEHNRSVTIEEIIQNIARPGSTVTVAEALAFWEELSQAILQELESGNRIKSDLFQLGLGMTGVFTSATDGFDPARHQVKIRISPGTRLRKIEPVIRVERVQASKALPFLERLEDFTSDTVNDKLTPGGTARLTGDRLKFDPADTATGIFLRKSTGATTQVQRVMTNKPKELLFIVPSGLGSGSYQLLVRTRYKDTAELKEASLPATLTVV</sequence>
<evidence type="ECO:0000259" key="1">
    <source>
        <dbReference type="Pfam" id="PF14734"/>
    </source>
</evidence>
<proteinExistence type="predicted"/>
<dbReference type="EMBL" id="JAEHFX010000003">
    <property type="protein sequence ID" value="MBK0403008.1"/>
    <property type="molecule type" value="Genomic_DNA"/>
</dbReference>
<keyword evidence="4" id="KW-1185">Reference proteome</keyword>
<dbReference type="Pfam" id="PF14734">
    <property type="entry name" value="DUF4469"/>
    <property type="match status" value="1"/>
</dbReference>
<evidence type="ECO:0000259" key="2">
    <source>
        <dbReference type="Pfam" id="PF14848"/>
    </source>
</evidence>
<name>A0ABS1C2Z5_9BACT</name>
<organism evidence="3 4">
    <name type="scientific">Adhaeribacter terrigena</name>
    <dbReference type="NCBI Taxonomy" id="2793070"/>
    <lineage>
        <taxon>Bacteria</taxon>
        <taxon>Pseudomonadati</taxon>
        <taxon>Bacteroidota</taxon>
        <taxon>Cytophagia</taxon>
        <taxon>Cytophagales</taxon>
        <taxon>Hymenobacteraceae</taxon>
        <taxon>Adhaeribacter</taxon>
    </lineage>
</organism>
<accession>A0ABS1C2Z5</accession>
<comment type="caution">
    <text evidence="3">The sequence shown here is derived from an EMBL/GenBank/DDBJ whole genome shotgun (WGS) entry which is preliminary data.</text>
</comment>
<dbReference type="InterPro" id="IPR027824">
    <property type="entry name" value="DUF4469"/>
</dbReference>
<dbReference type="CDD" id="cd12843">
    <property type="entry name" value="Bvu_2165_C_like"/>
    <property type="match status" value="1"/>
</dbReference>
<feature type="domain" description="DUF4469" evidence="1">
    <location>
        <begin position="133"/>
        <end position="221"/>
    </location>
</feature>
<gene>
    <name evidence="3" type="ORF">I5M27_08415</name>
</gene>
<evidence type="ECO:0000313" key="3">
    <source>
        <dbReference type="EMBL" id="MBK0403008.1"/>
    </source>
</evidence>
<feature type="domain" description="Bvu-2165-like IHF-HU-like DNA-binding" evidence="2">
    <location>
        <begin position="5"/>
        <end position="120"/>
    </location>
</feature>
<dbReference type="Proteomes" id="UP000644147">
    <property type="component" value="Unassembled WGS sequence"/>
</dbReference>
<dbReference type="RefSeq" id="WP_200505752.1">
    <property type="nucleotide sequence ID" value="NZ_JAEHFX010000003.1"/>
</dbReference>
<dbReference type="Pfam" id="PF14848">
    <property type="entry name" value="HU-DNA_bdg"/>
    <property type="match status" value="1"/>
</dbReference>